<proteinExistence type="predicted"/>
<dbReference type="OrthoDB" id="10430288at2759"/>
<dbReference type="InterPro" id="IPR056647">
    <property type="entry name" value="DUF7745"/>
</dbReference>
<feature type="domain" description="DUF7745" evidence="3">
    <location>
        <begin position="100"/>
        <end position="144"/>
    </location>
</feature>
<evidence type="ECO:0000256" key="2">
    <source>
        <dbReference type="SAM" id="MobiDB-lite"/>
    </source>
</evidence>
<evidence type="ECO:0000259" key="3">
    <source>
        <dbReference type="Pfam" id="PF24924"/>
    </source>
</evidence>
<sequence>MEDNVVVRVWSEKMQLEKGDSLTEGCFTFGEVDLVPTIDEYTVLLRCPRIQADKVYSKAVNGAGVDQAVIDLFDRLDRRVTLVPAILAETFRYLSACRSADEDVEWKAPWKVPNEILYRCGDFNWVPLLGIWGAVGYAPLLEAQMRNEALEKSLSESRSEKGELKARVDELEESLHHYQNYNTAVELRASLSKIEEMKRRIEELDVALQSCEMRIEFFEANEERPKEQLHFLLAGGNDKGKGPMANAEEGDNDGLPYPAGFTPPHVQTQAEVHPCKSSVTIKP</sequence>
<gene>
    <name evidence="4" type="ORF">Gogos_021181</name>
</gene>
<dbReference type="EMBL" id="JABEZY010273771">
    <property type="protein sequence ID" value="MBA0756226.1"/>
    <property type="molecule type" value="Genomic_DNA"/>
</dbReference>
<evidence type="ECO:0000313" key="5">
    <source>
        <dbReference type="Proteomes" id="UP000593579"/>
    </source>
</evidence>
<dbReference type="AlphaFoldDB" id="A0A7J9D682"/>
<accession>A0A7J9D682</accession>
<dbReference type="PANTHER" id="PTHR48200:SF1">
    <property type="entry name" value="AMINOTRANSFERASE-LIKE PLANT MOBILE DOMAIN-CONTAINING PROTEIN"/>
    <property type="match status" value="1"/>
</dbReference>
<feature type="coiled-coil region" evidence="1">
    <location>
        <begin position="140"/>
        <end position="221"/>
    </location>
</feature>
<name>A0A7J9D682_GOSGO</name>
<keyword evidence="1" id="KW-0175">Coiled coil</keyword>
<protein>
    <recommendedName>
        <fullName evidence="3">DUF7745 domain-containing protein</fullName>
    </recommendedName>
</protein>
<dbReference type="PANTHER" id="PTHR48200">
    <property type="entry name" value="PROTEIN, PUTATIVE-RELATED"/>
    <property type="match status" value="1"/>
</dbReference>
<keyword evidence="5" id="KW-1185">Reference proteome</keyword>
<evidence type="ECO:0000313" key="4">
    <source>
        <dbReference type="EMBL" id="MBA0756226.1"/>
    </source>
</evidence>
<reference evidence="4 5" key="1">
    <citation type="journal article" date="2019" name="Genome Biol. Evol.">
        <title>Insights into the evolution of the New World diploid cottons (Gossypium, subgenus Houzingenia) based on genome sequencing.</title>
        <authorList>
            <person name="Grover C.E."/>
            <person name="Arick M.A. 2nd"/>
            <person name="Thrash A."/>
            <person name="Conover J.L."/>
            <person name="Sanders W.S."/>
            <person name="Peterson D.G."/>
            <person name="Frelichowski J.E."/>
            <person name="Scheffler J.A."/>
            <person name="Scheffler B.E."/>
            <person name="Wendel J.F."/>
        </authorList>
    </citation>
    <scope>NUCLEOTIDE SEQUENCE [LARGE SCALE GENOMIC DNA]</scope>
    <source>
        <strain evidence="4">5</strain>
        <tissue evidence="4">Leaf</tissue>
    </source>
</reference>
<organism evidence="4 5">
    <name type="scientific">Gossypium gossypioides</name>
    <name type="common">Mexican cotton</name>
    <name type="synonym">Selera gossypioides</name>
    <dbReference type="NCBI Taxonomy" id="34282"/>
    <lineage>
        <taxon>Eukaryota</taxon>
        <taxon>Viridiplantae</taxon>
        <taxon>Streptophyta</taxon>
        <taxon>Embryophyta</taxon>
        <taxon>Tracheophyta</taxon>
        <taxon>Spermatophyta</taxon>
        <taxon>Magnoliopsida</taxon>
        <taxon>eudicotyledons</taxon>
        <taxon>Gunneridae</taxon>
        <taxon>Pentapetalae</taxon>
        <taxon>rosids</taxon>
        <taxon>malvids</taxon>
        <taxon>Malvales</taxon>
        <taxon>Malvaceae</taxon>
        <taxon>Malvoideae</taxon>
        <taxon>Gossypium</taxon>
    </lineage>
</organism>
<comment type="caution">
    <text evidence="4">The sequence shown here is derived from an EMBL/GenBank/DDBJ whole genome shotgun (WGS) entry which is preliminary data.</text>
</comment>
<evidence type="ECO:0000256" key="1">
    <source>
        <dbReference type="SAM" id="Coils"/>
    </source>
</evidence>
<dbReference type="Proteomes" id="UP000593579">
    <property type="component" value="Unassembled WGS sequence"/>
</dbReference>
<dbReference type="Pfam" id="PF24924">
    <property type="entry name" value="DUF7745"/>
    <property type="match status" value="1"/>
</dbReference>
<feature type="region of interest" description="Disordered" evidence="2">
    <location>
        <begin position="240"/>
        <end position="283"/>
    </location>
</feature>